<protein>
    <submittedName>
        <fullName evidence="3">Type IV toxin-antitoxin system AbiEi family antitoxin</fullName>
    </submittedName>
</protein>
<dbReference type="Pfam" id="PF09952">
    <property type="entry name" value="AbiEi_2"/>
    <property type="match status" value="1"/>
</dbReference>
<evidence type="ECO:0000259" key="1">
    <source>
        <dbReference type="Pfam" id="PF00149"/>
    </source>
</evidence>
<accession>A0ABW7HE87</accession>
<feature type="domain" description="HTH crp-type" evidence="2">
    <location>
        <begin position="309"/>
        <end position="361"/>
    </location>
</feature>
<sequence>MRLLVLSDLHLEHGASLTVPPGVDYDVVILAGDIHSPGTRAVRWAARESTFGGRPVVYVPGNHEFYVTEVGAELEAMRQAAQGTPVHVLSRDSVVVQGVRFLGATLWTDFALPVGNESEPSDYHEETDVARALEAANLYVMDFRAVRLADQSIPRHRGEDIKHRLLRAEDTLAMHWVDRDWLRRELEVGHAGPTVVVTHHAPHRGSVAKRYRSDWVTPAFVSDLPGALFEGESMWVGGRKQYGGPVLWVHGHTHTGFDYQVAGCRVVSNPRGYRMRDSSWENSQFDPGLVVDVTGSTRHESVFDAEREQVVHALLEHWRREGSDAQVSGAALAGMAGTSPSTVSTTLEELERQAWVDVTGSAPTLACRIRRPELLLDAWAQAWKERLPKEKRTRWYAYASGPGGIVDHMLQRLSGHDGWAMTGAGAANALVPHLTSVDRVSIIVPPGVSEEWAADLQLEPVDKGANVTFIERAGASLMFGDTHPHRPSSRVASRWVMYLDLLDGVGRNKELAAEFRRRELGMGNQP</sequence>
<dbReference type="Gene3D" id="1.10.10.10">
    <property type="entry name" value="Winged helix-like DNA-binding domain superfamily/Winged helix DNA-binding domain"/>
    <property type="match status" value="1"/>
</dbReference>
<dbReference type="InterPro" id="IPR004843">
    <property type="entry name" value="Calcineurin-like_PHP"/>
</dbReference>
<keyword evidence="4" id="KW-1185">Reference proteome</keyword>
<dbReference type="InterPro" id="IPR019238">
    <property type="entry name" value="AbiEi_2"/>
</dbReference>
<dbReference type="Pfam" id="PF00149">
    <property type="entry name" value="Metallophos"/>
    <property type="match status" value="1"/>
</dbReference>
<evidence type="ECO:0000259" key="2">
    <source>
        <dbReference type="Pfam" id="PF13545"/>
    </source>
</evidence>
<dbReference type="InterPro" id="IPR036388">
    <property type="entry name" value="WH-like_DNA-bd_sf"/>
</dbReference>
<dbReference type="Gene3D" id="3.60.21.10">
    <property type="match status" value="1"/>
</dbReference>
<reference evidence="3 4" key="1">
    <citation type="submission" date="2024-08" db="EMBL/GenBank/DDBJ databases">
        <authorList>
            <person name="Lu H."/>
        </authorList>
    </citation>
    <scope>NUCLEOTIDE SEQUENCE [LARGE SCALE GENOMIC DNA]</scope>
    <source>
        <strain evidence="3 4">BYS78W</strain>
    </source>
</reference>
<organism evidence="3 4">
    <name type="scientific">Pelomonas candidula</name>
    <dbReference type="NCBI Taxonomy" id="3299025"/>
    <lineage>
        <taxon>Bacteria</taxon>
        <taxon>Pseudomonadati</taxon>
        <taxon>Pseudomonadota</taxon>
        <taxon>Betaproteobacteria</taxon>
        <taxon>Burkholderiales</taxon>
        <taxon>Sphaerotilaceae</taxon>
        <taxon>Roseateles</taxon>
    </lineage>
</organism>
<evidence type="ECO:0000313" key="4">
    <source>
        <dbReference type="Proteomes" id="UP001606134"/>
    </source>
</evidence>
<comment type="caution">
    <text evidence="3">The sequence shown here is derived from an EMBL/GenBank/DDBJ whole genome shotgun (WGS) entry which is preliminary data.</text>
</comment>
<dbReference type="SUPFAM" id="SSF46785">
    <property type="entry name" value="Winged helix' DNA-binding domain"/>
    <property type="match status" value="1"/>
</dbReference>
<proteinExistence type="predicted"/>
<dbReference type="RefSeq" id="WP_394412743.1">
    <property type="nucleotide sequence ID" value="NZ_JBIGIC010000008.1"/>
</dbReference>
<dbReference type="InterPro" id="IPR012318">
    <property type="entry name" value="HTH_CRP"/>
</dbReference>
<dbReference type="SUPFAM" id="SSF56300">
    <property type="entry name" value="Metallo-dependent phosphatases"/>
    <property type="match status" value="1"/>
</dbReference>
<dbReference type="EMBL" id="JBIGIC010000008">
    <property type="protein sequence ID" value="MFG6488241.1"/>
    <property type="molecule type" value="Genomic_DNA"/>
</dbReference>
<dbReference type="PANTHER" id="PTHR37844:SF2">
    <property type="entry name" value="SER_THR PROTEIN PHOSPHATASE SUPERFAMILY (AFU_ORTHOLOGUE AFUA_1G14840)"/>
    <property type="match status" value="1"/>
</dbReference>
<name>A0ABW7HE87_9BURK</name>
<feature type="domain" description="Calcineurin-like phosphoesterase" evidence="1">
    <location>
        <begin position="1"/>
        <end position="255"/>
    </location>
</feature>
<gene>
    <name evidence="3" type="ORF">ACG04R_16260</name>
</gene>
<dbReference type="InterPro" id="IPR029052">
    <property type="entry name" value="Metallo-depent_PP-like"/>
</dbReference>
<dbReference type="Proteomes" id="UP001606134">
    <property type="component" value="Unassembled WGS sequence"/>
</dbReference>
<dbReference type="InterPro" id="IPR036390">
    <property type="entry name" value="WH_DNA-bd_sf"/>
</dbReference>
<dbReference type="Pfam" id="PF13545">
    <property type="entry name" value="HTH_Crp_2"/>
    <property type="match status" value="1"/>
</dbReference>
<dbReference type="PANTHER" id="PTHR37844">
    <property type="entry name" value="SER/THR PROTEIN PHOSPHATASE SUPERFAMILY (AFU_ORTHOLOGUE AFUA_1G14840)"/>
    <property type="match status" value="1"/>
</dbReference>
<evidence type="ECO:0000313" key="3">
    <source>
        <dbReference type="EMBL" id="MFG6488241.1"/>
    </source>
</evidence>